<dbReference type="InterPro" id="IPR043737">
    <property type="entry name" value="DUF5682"/>
</dbReference>
<dbReference type="RefSeq" id="WP_136528567.1">
    <property type="nucleotide sequence ID" value="NZ_STGX01000003.1"/>
</dbReference>
<name>A0A4S8PJ41_9ACTN</name>
<dbReference type="OrthoDB" id="9768066at2"/>
<proteinExistence type="predicted"/>
<dbReference type="Pfam" id="PF18934">
    <property type="entry name" value="DUF5682"/>
    <property type="match status" value="1"/>
</dbReference>
<dbReference type="EMBL" id="STGX01000003">
    <property type="protein sequence ID" value="THV30703.1"/>
    <property type="molecule type" value="Genomic_DNA"/>
</dbReference>
<sequence>MTADTLTDRLHVQGVRHHSPACARLVADRIEALRPAAVLIEGPADFNDRLDELALEHELPVAIYSYASTDLAVRRSWTPLCDYSPEWAALTEGRRIGADVRFIDLPAWHDAFSGIENRYSDAERRYTDATDRLCRAFAVDNTDALWDHLVEIADTDRLEARLDQYFDIIRGEGEDAVDASASDTAREAHMAAWIRAALAEHDGPVLVVCGGFHAPALRRLAATGTAEPPEIPSPPEGTEVGGFLVPYSFKRLDSFGGYQSGMPSPEYYQQLWEQGPGPAAASLVQRITMRLRSKGIHVSTSDLIGARSLTDGLARLRGHHRPGRTDLLDGLASALISDDLEQPLPWTRRGTLTPGTHPVVVEMTAALTGGRVGRLHPATPAPPLVADAQAELERLGLDKDGDLRLDLVKPRDLERSRALHCLRLLALPGVSRNSGPAAGADVTAEEHWTLRPHTDRLPSLIEAGALGATLGDAAQTVLEQRLDGADDLNALAGLLFDAALCGRAHLTDSIGTAVEAAVADSGDVAAVGRALGAALALWRHDHLFGTAGSDLYAAVITACCDRVLWLVEGLHAAPGPADLGRLQALCALRDAVRHAPDLAPTAEWVTRSADRIALDPQAPPDLRGAALGLAWTFGAPTDAAAAAEGAASPDRLGDWLSGLFAVAREEVIAEEQGVVAAVDDLVGALTEDEFLVALPALRQAFGMFPPRERGQIAERIVSARGGGDAYALTARLDVDPLTTAAAMALEARVDAVLEREHLHFGGES</sequence>
<accession>A0A4S8PJ41</accession>
<dbReference type="Proteomes" id="UP000305792">
    <property type="component" value="Unassembled WGS sequence"/>
</dbReference>
<organism evidence="1 2">
    <name type="scientific">Glycomyces paridis</name>
    <dbReference type="NCBI Taxonomy" id="2126555"/>
    <lineage>
        <taxon>Bacteria</taxon>
        <taxon>Bacillati</taxon>
        <taxon>Actinomycetota</taxon>
        <taxon>Actinomycetes</taxon>
        <taxon>Glycomycetales</taxon>
        <taxon>Glycomycetaceae</taxon>
        <taxon>Glycomyces</taxon>
    </lineage>
</organism>
<evidence type="ECO:0000313" key="1">
    <source>
        <dbReference type="EMBL" id="THV30703.1"/>
    </source>
</evidence>
<dbReference type="PANTHER" id="PTHR30634:SF7">
    <property type="entry name" value="VWA DOMAIN-CONTAINING PROTEIN"/>
    <property type="match status" value="1"/>
</dbReference>
<gene>
    <name evidence="1" type="ORF">E9998_04780</name>
</gene>
<keyword evidence="2" id="KW-1185">Reference proteome</keyword>
<protein>
    <recommendedName>
        <fullName evidence="3">ChaN family lipoprotein</fullName>
    </recommendedName>
</protein>
<dbReference type="PANTHER" id="PTHR30634">
    <property type="entry name" value="OUTER MEMBRANE LOLAB LIPOPROTEIN INSERTION APPARATUS"/>
    <property type="match status" value="1"/>
</dbReference>
<comment type="caution">
    <text evidence="1">The sequence shown here is derived from an EMBL/GenBank/DDBJ whole genome shotgun (WGS) entry which is preliminary data.</text>
</comment>
<evidence type="ECO:0008006" key="3">
    <source>
        <dbReference type="Google" id="ProtNLM"/>
    </source>
</evidence>
<dbReference type="InterPro" id="IPR050458">
    <property type="entry name" value="LolB"/>
</dbReference>
<reference evidence="1 2" key="1">
    <citation type="journal article" date="2018" name="Int. J. Syst. Evol. Microbiol.">
        <title>Glycomyces paridis sp. nov., isolated from the medicinal plant Paris polyphylla.</title>
        <authorList>
            <person name="Fang X.M."/>
            <person name="Bai J.L."/>
            <person name="Su J."/>
            <person name="Zhao L.L."/>
            <person name="Liu H.Y."/>
            <person name="Ma B.P."/>
            <person name="Zhang Y.Q."/>
            <person name="Yu L.Y."/>
        </authorList>
    </citation>
    <scope>NUCLEOTIDE SEQUENCE [LARGE SCALE GENOMIC DNA]</scope>
    <source>
        <strain evidence="1 2">CPCC 204357</strain>
    </source>
</reference>
<evidence type="ECO:0000313" key="2">
    <source>
        <dbReference type="Proteomes" id="UP000305792"/>
    </source>
</evidence>
<dbReference type="AlphaFoldDB" id="A0A4S8PJ41"/>